<dbReference type="InterPro" id="IPR056791">
    <property type="entry name" value="Znf_Mcm10_C"/>
</dbReference>
<protein>
    <submittedName>
        <fullName evidence="2">Protein MCM10-like</fullName>
    </submittedName>
</protein>
<feature type="compositionally biased region" description="Polar residues" evidence="1">
    <location>
        <begin position="273"/>
        <end position="284"/>
    </location>
</feature>
<dbReference type="Pfam" id="PF22379">
    <property type="entry name" value="OB_MCM10"/>
    <property type="match status" value="1"/>
</dbReference>
<dbReference type="InterPro" id="IPR055065">
    <property type="entry name" value="OB_MCM10"/>
</dbReference>
<dbReference type="InterPro" id="IPR040184">
    <property type="entry name" value="Mcm10"/>
</dbReference>
<feature type="region of interest" description="Disordered" evidence="1">
    <location>
        <begin position="359"/>
        <end position="391"/>
    </location>
</feature>
<dbReference type="Proteomes" id="UP000186817">
    <property type="component" value="Unassembled WGS sequence"/>
</dbReference>
<feature type="region of interest" description="Disordered" evidence="1">
    <location>
        <begin position="193"/>
        <end position="313"/>
    </location>
</feature>
<evidence type="ECO:0000313" key="3">
    <source>
        <dbReference type="Proteomes" id="UP000186817"/>
    </source>
</evidence>
<evidence type="ECO:0000313" key="2">
    <source>
        <dbReference type="EMBL" id="OLQ02626.1"/>
    </source>
</evidence>
<dbReference type="PANTHER" id="PTHR13454">
    <property type="entry name" value="PROTEIN MCM10 HOMOLOG"/>
    <property type="match status" value="1"/>
</dbReference>
<keyword evidence="3" id="KW-1185">Reference proteome</keyword>
<dbReference type="InterPro" id="IPR012340">
    <property type="entry name" value="NA-bd_OB-fold"/>
</dbReference>
<name>A0A1Q9E5D0_SYMMI</name>
<dbReference type="GO" id="GO:0043596">
    <property type="term" value="C:nuclear replication fork"/>
    <property type="evidence" value="ECO:0007669"/>
    <property type="project" value="TreeGrafter"/>
</dbReference>
<feature type="compositionally biased region" description="Basic and acidic residues" evidence="1">
    <location>
        <begin position="226"/>
        <end position="237"/>
    </location>
</feature>
<gene>
    <name evidence="2" type="primary">mcm10</name>
    <name evidence="2" type="ORF">AK812_SmicGene14502</name>
</gene>
<sequence length="606" mass="65930">MAAETEKYSGLRLADRKIAAKRWDELMAGKKFTSFSSLTVASESASIVAIGVLYERGLAKTSANGGRFSHWSLTDLCFPQPRLLKLLLMGEAFETWDLDLGKSVRYGAVFAILNPAPLPSSKSGTGNETLVSAKITHSTQLVLLGTCPSLGFCRCRKKDGLQCSMPCDIDRGGGALVCFYHTMQQEADKVRKWSTKNTTASHGKDATTAGLIVKEGPALRAPPRPRPGDRVAKDPALERLLSSRLPATPARKTSTAAGAAPTPPGTQPMPAKRQQSPTMASGTQAAAPKGDSWTSAPSQRAAPRALEQADGAAPDAAIAARQILALFPDGIPAPDPNRPMESRMQFERASFEALRRREVGGAGVPSAPPTPSPPQNLAQSKGVSKDNREYSGKTCTISAPAAQATAPPPPAVSIRQLESDFGRKVARQLAFKADPRLDVVRQQSSRFQSAMEEERAAKRMRRLHELEAMDAAQEVMEEIKSMKVRAWRCANCFSTFESFDQLKSCQEKGHKVTEKEATKTRWECGSCRHSEAVLDRQLPSHCRSCNGCNWKQVSLRKVQRAAPMEKDLLLPRGEELPFLNSIHIPDVISKAPPKQVREAHDDYEGL</sequence>
<comment type="caution">
    <text evidence="2">The sequence shown here is derived from an EMBL/GenBank/DDBJ whole genome shotgun (WGS) entry which is preliminary data.</text>
</comment>
<dbReference type="GO" id="GO:0003697">
    <property type="term" value="F:single-stranded DNA binding"/>
    <property type="evidence" value="ECO:0007669"/>
    <property type="project" value="InterPro"/>
</dbReference>
<dbReference type="OMA" id="YKMPCKA"/>
<organism evidence="2 3">
    <name type="scientific">Symbiodinium microadriaticum</name>
    <name type="common">Dinoflagellate</name>
    <name type="synonym">Zooxanthella microadriatica</name>
    <dbReference type="NCBI Taxonomy" id="2951"/>
    <lineage>
        <taxon>Eukaryota</taxon>
        <taxon>Sar</taxon>
        <taxon>Alveolata</taxon>
        <taxon>Dinophyceae</taxon>
        <taxon>Suessiales</taxon>
        <taxon>Symbiodiniaceae</taxon>
        <taxon>Symbiodinium</taxon>
    </lineage>
</organism>
<dbReference type="SMART" id="SM01280">
    <property type="entry name" value="Mcm10"/>
    <property type="match status" value="1"/>
</dbReference>
<dbReference type="AlphaFoldDB" id="A0A1Q9E5D0"/>
<dbReference type="PANTHER" id="PTHR13454:SF11">
    <property type="entry name" value="PROTEIN MCM10 HOMOLOG"/>
    <property type="match status" value="1"/>
</dbReference>
<proteinExistence type="predicted"/>
<dbReference type="InterPro" id="IPR015411">
    <property type="entry name" value="Rep_factor_Mcm10_C"/>
</dbReference>
<dbReference type="GO" id="GO:0006270">
    <property type="term" value="P:DNA replication initiation"/>
    <property type="evidence" value="ECO:0007669"/>
    <property type="project" value="InterPro"/>
</dbReference>
<dbReference type="Pfam" id="PF09332">
    <property type="entry name" value="Mcm10"/>
    <property type="match status" value="1"/>
</dbReference>
<accession>A0A1Q9E5D0</accession>
<evidence type="ECO:0000256" key="1">
    <source>
        <dbReference type="SAM" id="MobiDB-lite"/>
    </source>
</evidence>
<dbReference type="OrthoDB" id="273123at2759"/>
<dbReference type="GO" id="GO:0003688">
    <property type="term" value="F:DNA replication origin binding"/>
    <property type="evidence" value="ECO:0007669"/>
    <property type="project" value="TreeGrafter"/>
</dbReference>
<dbReference type="EMBL" id="LSRX01000259">
    <property type="protein sequence ID" value="OLQ02626.1"/>
    <property type="molecule type" value="Genomic_DNA"/>
</dbReference>
<dbReference type="Gene3D" id="2.40.50.140">
    <property type="entry name" value="Nucleic acid-binding proteins"/>
    <property type="match status" value="1"/>
</dbReference>
<reference evidence="2 3" key="1">
    <citation type="submission" date="2016-02" db="EMBL/GenBank/DDBJ databases">
        <title>Genome analysis of coral dinoflagellate symbionts highlights evolutionary adaptations to a symbiotic lifestyle.</title>
        <authorList>
            <person name="Aranda M."/>
            <person name="Li Y."/>
            <person name="Liew Y.J."/>
            <person name="Baumgarten S."/>
            <person name="Simakov O."/>
            <person name="Wilson M."/>
            <person name="Piel J."/>
            <person name="Ashoor H."/>
            <person name="Bougouffa S."/>
            <person name="Bajic V.B."/>
            <person name="Ryu T."/>
            <person name="Ravasi T."/>
            <person name="Bayer T."/>
            <person name="Micklem G."/>
            <person name="Kim H."/>
            <person name="Bhak J."/>
            <person name="Lajeunesse T.C."/>
            <person name="Voolstra C.R."/>
        </authorList>
    </citation>
    <scope>NUCLEOTIDE SEQUENCE [LARGE SCALE GENOMIC DNA]</scope>
    <source>
        <strain evidence="2 3">CCMP2467</strain>
    </source>
</reference>